<dbReference type="EMBL" id="BJYY01000010">
    <property type="protein sequence ID" value="GEO33577.1"/>
    <property type="molecule type" value="Genomic_DNA"/>
</dbReference>
<evidence type="ECO:0000313" key="1">
    <source>
        <dbReference type="EMBL" id="GEO33577.1"/>
    </source>
</evidence>
<accession>A0A512DB12</accession>
<protein>
    <recommendedName>
        <fullName evidence="3">(2Fe-2S) ferredoxin domain-containing protein</fullName>
    </recommendedName>
</protein>
<organism evidence="1 2">
    <name type="scientific">Cellulomonas aerilata</name>
    <dbReference type="NCBI Taxonomy" id="515326"/>
    <lineage>
        <taxon>Bacteria</taxon>
        <taxon>Bacillati</taxon>
        <taxon>Actinomycetota</taxon>
        <taxon>Actinomycetes</taxon>
        <taxon>Micrococcales</taxon>
        <taxon>Cellulomonadaceae</taxon>
        <taxon>Cellulomonas</taxon>
    </lineage>
</organism>
<sequence>MPVDAADGSRDLPGLTACSLCSGETLGTADPLPGGQPERLNRLSGAGVARVTFVECLDECERGDVVVARPSGHRRRAGVGPVWFERLAGDGATGELETWLRAGGPGTAPSAALRAMVMERSVAAAEPHPGTQSA</sequence>
<gene>
    <name evidence="1" type="ORF">CAE01nite_13020</name>
</gene>
<dbReference type="Proteomes" id="UP000321181">
    <property type="component" value="Unassembled WGS sequence"/>
</dbReference>
<name>A0A512DB12_9CELL</name>
<proteinExistence type="predicted"/>
<comment type="caution">
    <text evidence="1">The sequence shown here is derived from an EMBL/GenBank/DDBJ whole genome shotgun (WGS) entry which is preliminary data.</text>
</comment>
<reference evidence="1 2" key="1">
    <citation type="submission" date="2019-07" db="EMBL/GenBank/DDBJ databases">
        <title>Whole genome shotgun sequence of Cellulomonas aerilata NBRC 106308.</title>
        <authorList>
            <person name="Hosoyama A."/>
            <person name="Uohara A."/>
            <person name="Ohji S."/>
            <person name="Ichikawa N."/>
        </authorList>
    </citation>
    <scope>NUCLEOTIDE SEQUENCE [LARGE SCALE GENOMIC DNA]</scope>
    <source>
        <strain evidence="1 2">NBRC 106308</strain>
    </source>
</reference>
<evidence type="ECO:0000313" key="2">
    <source>
        <dbReference type="Proteomes" id="UP000321181"/>
    </source>
</evidence>
<dbReference type="OrthoDB" id="3295094at2"/>
<dbReference type="AlphaFoldDB" id="A0A512DB12"/>
<keyword evidence="2" id="KW-1185">Reference proteome</keyword>
<evidence type="ECO:0008006" key="3">
    <source>
        <dbReference type="Google" id="ProtNLM"/>
    </source>
</evidence>